<sequence length="1535" mass="175957">MKQKNAEECRLRQRMDEVGVRAVIIRSDGVPAVGGRVARKCKDVIHQRGRPEVWKNSGFCVRSKENSKEIEAKVEGYYRNAITVDFSWGAFTSQSTQDHDRTSRISSPGASIQSLLNMADSDIENLPSGLTASVVPVSSGSDIKSTSTRQDRLPLFPNASNYSHRGSQVFEQAAKTGNTLMTMSREESFGSVHEKTWPPRSNGGERVIRKYGSKHLDDTTDDIFAHRKSSIGKIMSPELKSEGEDEVSSAEEASRDRHLNQELEACHLLGEIIDIDREAGFGEDEDFGGGEDLVECRLDDNTEGGHKEDKELPLHTENRPQDDDELPLHRRSKQPRFSREEDSATDCAGLQLSLAVGNVDYWARDATDPGSPQDRDHSKVTGDSSTSAGGSSVCDEWLSLGSSHEEERSAPGQRDFWRDERLKVQLQEEILTWKEKGRSIDPPLHGPHTSSILAVRKSSEHLDHVVRDMLAELRLDEDDVRPEVGDAATHHSASIFLPKCQGNSYKLMVMAFEELLREVEATADKNRKKLEDVFRAKEEEAESMELERKAWFDREEELRSRISNLEIECSRTTDMLSETVAILSVEKERRKDLRRELERLMEMLGTEKKLHGETAEKLNTYVTHFMKLQDLLATLRSGDEATGSVSLGTIESVIDAVNTELHCDVAHISGKSKQSDSEPLDGELYRIIMQRDAAEAERDMIEERLSTLLRETREGHGEMEALWLEREKLLEQKIGCLEAELQHLHSRSKRKEAEVMIERQRWADELDKSREAWYREKNALEAKLKRRAGSHGRWTEALDNREVVRCAKIPAVDRKKLREGGGILMTTETMHDVAYPESHEWMRVNDGNLGQTMEEEADTECDDDKGVIQRRKTEEWRRLAEQYKQERKEAEEKLSDALVLVSKLEDDVHVKEVKADGDRNEMEELLAEKSAEVEKLKQSLKSKERDLELTIQKFTDELKLIDKEVERERKEREQVMELHFASKRELVSEMKAKEEAWEKALEVRNQELQMIADELNIKQKDVEELERRIAEEKTLRERAEQQLENHKTVMRKEVEETLADIWRTCEEYKIQAAVAEELLPGGNLSLRRPMWETLWLEYCRSRGLSGDAATVSPSTLEWEFARGKVAQFEKQVAEAMSAIRILRDEVKAKEEQLLKVKVDREREWEIREEDWAREREKLLDLLKSFQRKEFQLHEERESSEQELARKMEAVEESRKAENEEAAAIISSLRGTARELECCLKRTNDLSSRRSKFPGPSGGNISRIPDNNNNELAQMQTSYLKELDRYIFDLENRRELVEGDSVDWDRRLDTEVDGSAKGRCGVNNERSRIQVENEFRTASTSEVDLSLILGIDDDGHMSPRMSRERVSSPGASGSRRSLRGAFGHLERGTCLTLNGLNLSTQESSWSEEAGGSLPVWQSESHKSWLSDEMQSYPSSPRGYRTAPPTPTRRPQKWLVDVSWLEQVRKEQASLRQQLEVERHRVSSLARVEAEIRWMEAAILRALELKRESENKAAEMQRKMTAMETWLSTKKMGRSKN</sequence>
<feature type="region of interest" description="Disordered" evidence="2">
    <location>
        <begin position="187"/>
        <end position="206"/>
    </location>
</feature>
<accession>A0ABD3HR28</accession>
<organism evidence="3 4">
    <name type="scientific">Riccia sorocarpa</name>
    <dbReference type="NCBI Taxonomy" id="122646"/>
    <lineage>
        <taxon>Eukaryota</taxon>
        <taxon>Viridiplantae</taxon>
        <taxon>Streptophyta</taxon>
        <taxon>Embryophyta</taxon>
        <taxon>Marchantiophyta</taxon>
        <taxon>Marchantiopsida</taxon>
        <taxon>Marchantiidae</taxon>
        <taxon>Marchantiales</taxon>
        <taxon>Ricciaceae</taxon>
        <taxon>Riccia</taxon>
    </lineage>
</organism>
<proteinExistence type="predicted"/>
<feature type="coiled-coil region" evidence="1">
    <location>
        <begin position="1459"/>
        <end position="1517"/>
    </location>
</feature>
<feature type="compositionally biased region" description="Polar residues" evidence="2">
    <location>
        <begin position="137"/>
        <end position="148"/>
    </location>
</feature>
<feature type="compositionally biased region" description="Low complexity" evidence="2">
    <location>
        <begin position="381"/>
        <end position="392"/>
    </location>
</feature>
<feature type="compositionally biased region" description="Basic and acidic residues" evidence="2">
    <location>
        <begin position="364"/>
        <end position="380"/>
    </location>
</feature>
<keyword evidence="4" id="KW-1185">Reference proteome</keyword>
<feature type="region of interest" description="Disordered" evidence="2">
    <location>
        <begin position="234"/>
        <end position="256"/>
    </location>
</feature>
<dbReference type="Proteomes" id="UP001633002">
    <property type="component" value="Unassembled WGS sequence"/>
</dbReference>
<feature type="region of interest" description="Disordered" evidence="2">
    <location>
        <begin position="1353"/>
        <end position="1374"/>
    </location>
</feature>
<evidence type="ECO:0000313" key="3">
    <source>
        <dbReference type="EMBL" id="KAL3693993.1"/>
    </source>
</evidence>
<feature type="region of interest" description="Disordered" evidence="2">
    <location>
        <begin position="1247"/>
        <end position="1267"/>
    </location>
</feature>
<feature type="region of interest" description="Disordered" evidence="2">
    <location>
        <begin position="364"/>
        <end position="395"/>
    </location>
</feature>
<dbReference type="EMBL" id="JBJQOH010000003">
    <property type="protein sequence ID" value="KAL3693993.1"/>
    <property type="molecule type" value="Genomic_DNA"/>
</dbReference>
<feature type="region of interest" description="Disordered" evidence="2">
    <location>
        <begin position="1427"/>
        <end position="1447"/>
    </location>
</feature>
<reference evidence="3 4" key="1">
    <citation type="submission" date="2024-09" db="EMBL/GenBank/DDBJ databases">
        <title>Chromosome-scale assembly of Riccia sorocarpa.</title>
        <authorList>
            <person name="Paukszto L."/>
        </authorList>
    </citation>
    <scope>NUCLEOTIDE SEQUENCE [LARGE SCALE GENOMIC DNA]</scope>
    <source>
        <strain evidence="3">LP-2024</strain>
        <tissue evidence="3">Aerial parts of the thallus</tissue>
    </source>
</reference>
<feature type="region of interest" description="Disordered" evidence="2">
    <location>
        <begin position="281"/>
        <end position="345"/>
    </location>
</feature>
<feature type="coiled-coil region" evidence="1">
    <location>
        <begin position="873"/>
        <end position="1056"/>
    </location>
</feature>
<gene>
    <name evidence="3" type="ORF">R1sor_007644</name>
</gene>
<feature type="region of interest" description="Disordered" evidence="2">
    <location>
        <begin position="137"/>
        <end position="160"/>
    </location>
</feature>
<evidence type="ECO:0000256" key="2">
    <source>
        <dbReference type="SAM" id="MobiDB-lite"/>
    </source>
</evidence>
<feature type="compositionally biased region" description="Basic and acidic residues" evidence="2">
    <location>
        <begin position="187"/>
        <end position="197"/>
    </location>
</feature>
<keyword evidence="1" id="KW-0175">Coiled coil</keyword>
<feature type="compositionally biased region" description="Acidic residues" evidence="2">
    <location>
        <begin position="281"/>
        <end position="293"/>
    </location>
</feature>
<feature type="coiled-coil region" evidence="1">
    <location>
        <begin position="1125"/>
        <end position="1159"/>
    </location>
</feature>
<evidence type="ECO:0000256" key="1">
    <source>
        <dbReference type="SAM" id="Coils"/>
    </source>
</evidence>
<name>A0ABD3HR28_9MARC</name>
<feature type="coiled-coil region" evidence="1">
    <location>
        <begin position="583"/>
        <end position="610"/>
    </location>
</feature>
<feature type="compositionally biased region" description="Basic and acidic residues" evidence="2">
    <location>
        <begin position="1353"/>
        <end position="1365"/>
    </location>
</feature>
<evidence type="ECO:0000313" key="4">
    <source>
        <dbReference type="Proteomes" id="UP001633002"/>
    </source>
</evidence>
<comment type="caution">
    <text evidence="3">The sequence shown here is derived from an EMBL/GenBank/DDBJ whole genome shotgun (WGS) entry which is preliminary data.</text>
</comment>
<protein>
    <submittedName>
        <fullName evidence="3">Uncharacterized protein</fullName>
    </submittedName>
</protein>
<feature type="compositionally biased region" description="Basic and acidic residues" evidence="2">
    <location>
        <begin position="294"/>
        <end position="321"/>
    </location>
</feature>